<comment type="caution">
    <text evidence="7">The sequence shown here is derived from an EMBL/GenBank/DDBJ whole genome shotgun (WGS) entry which is preliminary data.</text>
</comment>
<dbReference type="GO" id="GO:0016987">
    <property type="term" value="F:sigma factor activity"/>
    <property type="evidence" value="ECO:0007669"/>
    <property type="project" value="UniProtKB-KW"/>
</dbReference>
<name>A0A5C6FCG0_9BACT</name>
<dbReference type="Proteomes" id="UP000317977">
    <property type="component" value="Unassembled WGS sequence"/>
</dbReference>
<evidence type="ECO:0000256" key="2">
    <source>
        <dbReference type="ARBA" id="ARBA00023015"/>
    </source>
</evidence>
<accession>A0A5C6FCG0</accession>
<dbReference type="GO" id="GO:0003677">
    <property type="term" value="F:DNA binding"/>
    <property type="evidence" value="ECO:0007669"/>
    <property type="project" value="UniProtKB-KW"/>
</dbReference>
<organism evidence="7 8">
    <name type="scientific">Rubripirellula reticaptiva</name>
    <dbReference type="NCBI Taxonomy" id="2528013"/>
    <lineage>
        <taxon>Bacteria</taxon>
        <taxon>Pseudomonadati</taxon>
        <taxon>Planctomycetota</taxon>
        <taxon>Planctomycetia</taxon>
        <taxon>Pirellulales</taxon>
        <taxon>Pirellulaceae</taxon>
        <taxon>Rubripirellula</taxon>
    </lineage>
</organism>
<gene>
    <name evidence="7" type="primary">sigE_3</name>
    <name evidence="7" type="ORF">Poly59_09030</name>
</gene>
<dbReference type="GO" id="GO:0006352">
    <property type="term" value="P:DNA-templated transcription initiation"/>
    <property type="evidence" value="ECO:0007669"/>
    <property type="project" value="InterPro"/>
</dbReference>
<sequence length="204" mass="23391">MSISGREPQPTTRPSLLVRLKDTRDHEAWTDFHAVYEPVIYAMCRRRGLQDADAREIVQEVLMAVSRSIANFTNHGDGTFRGWLSRITRNATIDALRKSASRRETIDASGVMRHLEIIAADNVNDETTEEFDWDRRQQLFRWAAAEVRQRTGETNWIAFWKSSVDGLSISDVAKELGIGEGAVYVARCRIIKRIRELVDDRLTE</sequence>
<dbReference type="EMBL" id="SJPX01000001">
    <property type="protein sequence ID" value="TWU57994.1"/>
    <property type="molecule type" value="Genomic_DNA"/>
</dbReference>
<keyword evidence="5" id="KW-0804">Transcription</keyword>
<dbReference type="Pfam" id="PF04542">
    <property type="entry name" value="Sigma70_r2"/>
    <property type="match status" value="1"/>
</dbReference>
<dbReference type="InterPro" id="IPR014284">
    <property type="entry name" value="RNA_pol_sigma-70_dom"/>
</dbReference>
<keyword evidence="3" id="KW-0731">Sigma factor</keyword>
<keyword evidence="8" id="KW-1185">Reference proteome</keyword>
<dbReference type="RefSeq" id="WP_146532792.1">
    <property type="nucleotide sequence ID" value="NZ_SJPX01000001.1"/>
</dbReference>
<evidence type="ECO:0000256" key="3">
    <source>
        <dbReference type="ARBA" id="ARBA00023082"/>
    </source>
</evidence>
<evidence type="ECO:0000256" key="5">
    <source>
        <dbReference type="ARBA" id="ARBA00023163"/>
    </source>
</evidence>
<dbReference type="OrthoDB" id="255903at2"/>
<evidence type="ECO:0000256" key="1">
    <source>
        <dbReference type="ARBA" id="ARBA00010641"/>
    </source>
</evidence>
<keyword evidence="2" id="KW-0805">Transcription regulation</keyword>
<comment type="similarity">
    <text evidence="1">Belongs to the sigma-70 factor family. ECF subfamily.</text>
</comment>
<reference evidence="7 8" key="1">
    <citation type="submission" date="2019-02" db="EMBL/GenBank/DDBJ databases">
        <title>Deep-cultivation of Planctomycetes and their phenomic and genomic characterization uncovers novel biology.</title>
        <authorList>
            <person name="Wiegand S."/>
            <person name="Jogler M."/>
            <person name="Boedeker C."/>
            <person name="Pinto D."/>
            <person name="Vollmers J."/>
            <person name="Rivas-Marin E."/>
            <person name="Kohn T."/>
            <person name="Peeters S.H."/>
            <person name="Heuer A."/>
            <person name="Rast P."/>
            <person name="Oberbeckmann S."/>
            <person name="Bunk B."/>
            <person name="Jeske O."/>
            <person name="Meyerdierks A."/>
            <person name="Storesund J.E."/>
            <person name="Kallscheuer N."/>
            <person name="Luecker S."/>
            <person name="Lage O.M."/>
            <person name="Pohl T."/>
            <person name="Merkel B.J."/>
            <person name="Hornburger P."/>
            <person name="Mueller R.-W."/>
            <person name="Bruemmer F."/>
            <person name="Labrenz M."/>
            <person name="Spormann A.M."/>
            <person name="Op Den Camp H."/>
            <person name="Overmann J."/>
            <person name="Amann R."/>
            <person name="Jetten M.S.M."/>
            <person name="Mascher T."/>
            <person name="Medema M.H."/>
            <person name="Devos D.P."/>
            <person name="Kaster A.-K."/>
            <person name="Ovreas L."/>
            <person name="Rohde M."/>
            <person name="Galperin M.Y."/>
            <person name="Jogler C."/>
        </authorList>
    </citation>
    <scope>NUCLEOTIDE SEQUENCE [LARGE SCALE GENOMIC DNA]</scope>
    <source>
        <strain evidence="7 8">Poly59</strain>
    </source>
</reference>
<dbReference type="InterPro" id="IPR039425">
    <property type="entry name" value="RNA_pol_sigma-70-like"/>
</dbReference>
<dbReference type="PANTHER" id="PTHR43133">
    <property type="entry name" value="RNA POLYMERASE ECF-TYPE SIGMA FACTO"/>
    <property type="match status" value="1"/>
</dbReference>
<dbReference type="InterPro" id="IPR007627">
    <property type="entry name" value="RNA_pol_sigma70_r2"/>
</dbReference>
<evidence type="ECO:0000259" key="6">
    <source>
        <dbReference type="Pfam" id="PF04542"/>
    </source>
</evidence>
<protein>
    <submittedName>
        <fullName evidence="7">ECF RNA polymerase sigma factor SigE</fullName>
    </submittedName>
</protein>
<evidence type="ECO:0000313" key="8">
    <source>
        <dbReference type="Proteomes" id="UP000317977"/>
    </source>
</evidence>
<proteinExistence type="inferred from homology"/>
<dbReference type="SUPFAM" id="SSF88946">
    <property type="entry name" value="Sigma2 domain of RNA polymerase sigma factors"/>
    <property type="match status" value="1"/>
</dbReference>
<dbReference type="PANTHER" id="PTHR43133:SF8">
    <property type="entry name" value="RNA POLYMERASE SIGMA FACTOR HI_1459-RELATED"/>
    <property type="match status" value="1"/>
</dbReference>
<dbReference type="Gene3D" id="1.10.1740.10">
    <property type="match status" value="1"/>
</dbReference>
<dbReference type="SUPFAM" id="SSF88659">
    <property type="entry name" value="Sigma3 and sigma4 domains of RNA polymerase sigma factors"/>
    <property type="match status" value="1"/>
</dbReference>
<dbReference type="InterPro" id="IPR013325">
    <property type="entry name" value="RNA_pol_sigma_r2"/>
</dbReference>
<evidence type="ECO:0000313" key="7">
    <source>
        <dbReference type="EMBL" id="TWU57994.1"/>
    </source>
</evidence>
<evidence type="ECO:0000256" key="4">
    <source>
        <dbReference type="ARBA" id="ARBA00023125"/>
    </source>
</evidence>
<feature type="domain" description="RNA polymerase sigma-70 region 2" evidence="6">
    <location>
        <begin position="36"/>
        <end position="100"/>
    </location>
</feature>
<dbReference type="NCBIfam" id="TIGR02937">
    <property type="entry name" value="sigma70-ECF"/>
    <property type="match status" value="1"/>
</dbReference>
<dbReference type="InterPro" id="IPR013324">
    <property type="entry name" value="RNA_pol_sigma_r3/r4-like"/>
</dbReference>
<keyword evidence="4" id="KW-0238">DNA-binding</keyword>
<dbReference type="AlphaFoldDB" id="A0A5C6FCG0"/>